<gene>
    <name evidence="1" type="ORF">PoB_001942000</name>
</gene>
<dbReference type="Proteomes" id="UP000735302">
    <property type="component" value="Unassembled WGS sequence"/>
</dbReference>
<accession>A0AAV3ZBK8</accession>
<keyword evidence="2" id="KW-1185">Reference proteome</keyword>
<proteinExistence type="predicted"/>
<organism evidence="1 2">
    <name type="scientific">Plakobranchus ocellatus</name>
    <dbReference type="NCBI Taxonomy" id="259542"/>
    <lineage>
        <taxon>Eukaryota</taxon>
        <taxon>Metazoa</taxon>
        <taxon>Spiralia</taxon>
        <taxon>Lophotrochozoa</taxon>
        <taxon>Mollusca</taxon>
        <taxon>Gastropoda</taxon>
        <taxon>Heterobranchia</taxon>
        <taxon>Euthyneura</taxon>
        <taxon>Panpulmonata</taxon>
        <taxon>Sacoglossa</taxon>
        <taxon>Placobranchoidea</taxon>
        <taxon>Plakobranchidae</taxon>
        <taxon>Plakobranchus</taxon>
    </lineage>
</organism>
<dbReference type="EMBL" id="BLXT01002301">
    <property type="protein sequence ID" value="GFN92914.1"/>
    <property type="molecule type" value="Genomic_DNA"/>
</dbReference>
<comment type="caution">
    <text evidence="1">The sequence shown here is derived from an EMBL/GenBank/DDBJ whole genome shotgun (WGS) entry which is preliminary data.</text>
</comment>
<protein>
    <submittedName>
        <fullName evidence="1">Uncharacterized protein</fullName>
    </submittedName>
</protein>
<reference evidence="1 2" key="1">
    <citation type="journal article" date="2021" name="Elife">
        <title>Chloroplast acquisition without the gene transfer in kleptoplastic sea slugs, Plakobranchus ocellatus.</title>
        <authorList>
            <person name="Maeda T."/>
            <person name="Takahashi S."/>
            <person name="Yoshida T."/>
            <person name="Shimamura S."/>
            <person name="Takaki Y."/>
            <person name="Nagai Y."/>
            <person name="Toyoda A."/>
            <person name="Suzuki Y."/>
            <person name="Arimoto A."/>
            <person name="Ishii H."/>
            <person name="Satoh N."/>
            <person name="Nishiyama T."/>
            <person name="Hasebe M."/>
            <person name="Maruyama T."/>
            <person name="Minagawa J."/>
            <person name="Obokata J."/>
            <person name="Shigenobu S."/>
        </authorList>
    </citation>
    <scope>NUCLEOTIDE SEQUENCE [LARGE SCALE GENOMIC DNA]</scope>
</reference>
<sequence>MQRPSNFHLKQKARGTSWAVIKESTVLTYSSDKKAGHAPHFRFLAPSSLSGGIPDWSFAAQSAAAN</sequence>
<evidence type="ECO:0000313" key="1">
    <source>
        <dbReference type="EMBL" id="GFN92914.1"/>
    </source>
</evidence>
<dbReference type="AlphaFoldDB" id="A0AAV3ZBK8"/>
<evidence type="ECO:0000313" key="2">
    <source>
        <dbReference type="Proteomes" id="UP000735302"/>
    </source>
</evidence>
<name>A0AAV3ZBK8_9GAST</name>